<evidence type="ECO:0000259" key="13">
    <source>
        <dbReference type="PROSITE" id="PS50026"/>
    </source>
</evidence>
<dbReference type="InterPro" id="IPR001881">
    <property type="entry name" value="EGF-like_Ca-bd_dom"/>
</dbReference>
<dbReference type="InterPro" id="IPR049883">
    <property type="entry name" value="NOTCH1_EGF-like"/>
</dbReference>
<dbReference type="PROSITE" id="PS00010">
    <property type="entry name" value="ASX_HYDROXYL"/>
    <property type="match status" value="5"/>
</dbReference>
<evidence type="ECO:0000256" key="10">
    <source>
        <dbReference type="ARBA" id="ARBA00023180"/>
    </source>
</evidence>
<dbReference type="PROSITE" id="PS01186">
    <property type="entry name" value="EGF_2"/>
    <property type="match status" value="4"/>
</dbReference>
<evidence type="ECO:0000313" key="15">
    <source>
        <dbReference type="Proteomes" id="UP000807504"/>
    </source>
</evidence>
<keyword evidence="10" id="KW-0325">Glycoprotein</keyword>
<keyword evidence="8" id="KW-0106">Calcium</keyword>
<comment type="caution">
    <text evidence="14">The sequence shown here is derived from an EMBL/GenBank/DDBJ whole genome shotgun (WGS) entry which is preliminary data.</text>
</comment>
<dbReference type="CDD" id="cd00054">
    <property type="entry name" value="EGF_CA"/>
    <property type="match status" value="6"/>
</dbReference>
<feature type="domain" description="EGF-like" evidence="13">
    <location>
        <begin position="942"/>
        <end position="985"/>
    </location>
</feature>
<sequence length="1389" mass="153080">MELKVFFTVLAVLTLALLKTTRGDLEPVLQSCCSSGEVLARNQTTCAGSGDVAKFPPQDRLTCLTAIYICCIRTHRQIHCENGKNAARTRKQCSIHPQQGGEAFKDCCDACTLGLQAESMQMPCTFSSFSFGLPWDEAFQDCCQNPYSPLGTSPEHANFSPGNGNCGADNPCDQKCEEIGQGVRRCSCYPGYKLTVDLRTCEDIDECLLEAHNCDPATETCLNSIGGFQCLEKTLPIADVLKVACPVGYEFNQDRRTCDDVDECQAAVCPRGFLCMNTKGSYRCLAAANATADPILHPCPRGFQFHTAAGRCIDLDECAEGIDTCDRTIQMCQNSHGSYQCLEKPTRNRNCPAGFKWNGNKDNCEDVDECTEGLDDCADPQLQCRNTIGGYGCIPKCPPELLFDPQRGACVNIQEIADCASGLVKCEANQVCVPVGSTSKCVQKSVGDLCEPGLKPDIAPDGVTGICVDVNECEEYPDACDIEREKCENAWGSYECLPLQTIGLAENFCPPGFKRDPRNRQCIDVDECAERIDNCDRISQRCVNTNGSYECENEQRPRPAADRDSVAQCPPGYRPRQGGCEDVDECLEGRHRCLPDKEQCVNVPGAYKCQQLLVTPPPAPSRACPTGRRFDPTSGSCQDGLHGEGNVKILTSAWMATTIATDVPRCASTLRAVFPMPGPGPGQVTSNCGTGYVYDASRDTCTDLNECDILRPCRNDQVCENTPGSYRCVCSQGFTLDTVTKECKDVNECQLQLHSCAESQRCDNTIGSYTCVRTTSCGTGYTLNAATSQCEDDDECLLGTHNCGPGFECRNTLGSFRCHRVKCPSGQKLLSDGTCKVITCGTGMEHDDDGNCIDINECARNPPCRLNQRCINTAGSYRCQNLLNCGSGYELNEVGDQCVDVDECERRIAECGPGQTCRNRQGGYICECPRGYSLSPQRVCEDIDECSRFRGQVCASNSECINTQGSYTCNCNDGFRAGGTDKSCVDIDECAEQPNICQQTCNNVWGSYQCSCKLGYTLAPDERSCQDINECEVYGGIGSLCIGFCVNEPGSFKCSCPNGYRLSSDGRTCQDIDECQEQNICNDDRAVCLNTRGGYKCNRIECPPNYVRDKDHRNRCKRSSRDCVQGSAECLKEPLTYSYNYITFVSNMRLPLSGQLDLFTMRGPRFQSTTVQFSLELKDARAPQGTPPVTKDYFHLRRTNYNEAMVSLIKTIKGPQEIELDLIMKIYHNGLFVQKNGLNVGSLENLEFRVFYEANSKDTVVCRKRCGHNDVDCILNETQTITFQTLALPTVPFLPQPLILTTMRAVATSSNVHFSTDYRILEGNERQFFDILKGQGVGSLRLTRAINGPDELFLKILMIIHLNPNPRLRFTSTTQHLAYINVIVSQYDF</sequence>
<evidence type="ECO:0000256" key="8">
    <source>
        <dbReference type="ARBA" id="ARBA00022837"/>
    </source>
</evidence>
<dbReference type="SUPFAM" id="SSF57184">
    <property type="entry name" value="Growth factor receptor domain"/>
    <property type="match status" value="8"/>
</dbReference>
<protein>
    <submittedName>
        <fullName evidence="14">Fibulin-2 like protein</fullName>
    </submittedName>
</protein>
<comment type="subcellular location">
    <subcellularLocation>
        <location evidence="1">Secreted</location>
        <location evidence="1">Extracellular space</location>
        <location evidence="1">Extracellular matrix</location>
    </subcellularLocation>
</comment>
<dbReference type="FunFam" id="2.10.25.10:FF:000010">
    <property type="entry name" value="Pro-epidermal growth factor"/>
    <property type="match status" value="1"/>
</dbReference>
<evidence type="ECO:0000256" key="5">
    <source>
        <dbReference type="ARBA" id="ARBA00022536"/>
    </source>
</evidence>
<accession>A0A8T0EVN7</accession>
<keyword evidence="5 11" id="KW-0245">EGF-like domain</keyword>
<dbReference type="PANTHER" id="PTHR24039">
    <property type="entry name" value="FIBRILLIN-RELATED"/>
    <property type="match status" value="1"/>
</dbReference>
<dbReference type="Proteomes" id="UP000807504">
    <property type="component" value="Unassembled WGS sequence"/>
</dbReference>
<dbReference type="SMART" id="SM00181">
    <property type="entry name" value="EGF"/>
    <property type="match status" value="11"/>
</dbReference>
<dbReference type="Pfam" id="PF07645">
    <property type="entry name" value="EGF_CA"/>
    <property type="match status" value="13"/>
</dbReference>
<evidence type="ECO:0000256" key="12">
    <source>
        <dbReference type="SAM" id="SignalP"/>
    </source>
</evidence>
<feature type="domain" description="EGF-like" evidence="13">
    <location>
        <begin position="900"/>
        <end position="941"/>
    </location>
</feature>
<dbReference type="Gene3D" id="2.10.25.10">
    <property type="entry name" value="Laminin"/>
    <property type="match status" value="17"/>
</dbReference>
<name>A0A8T0EVN7_ARGBR</name>
<evidence type="ECO:0000256" key="3">
    <source>
        <dbReference type="ARBA" id="ARBA00022525"/>
    </source>
</evidence>
<dbReference type="EMBL" id="JABXBU010001863">
    <property type="protein sequence ID" value="KAF8781647.1"/>
    <property type="molecule type" value="Genomic_DNA"/>
</dbReference>
<organism evidence="14 15">
    <name type="scientific">Argiope bruennichi</name>
    <name type="common">Wasp spider</name>
    <name type="synonym">Aranea bruennichi</name>
    <dbReference type="NCBI Taxonomy" id="94029"/>
    <lineage>
        <taxon>Eukaryota</taxon>
        <taxon>Metazoa</taxon>
        <taxon>Ecdysozoa</taxon>
        <taxon>Arthropoda</taxon>
        <taxon>Chelicerata</taxon>
        <taxon>Arachnida</taxon>
        <taxon>Araneae</taxon>
        <taxon>Araneomorphae</taxon>
        <taxon>Entelegynae</taxon>
        <taxon>Araneoidea</taxon>
        <taxon>Araneidae</taxon>
        <taxon>Argiope</taxon>
    </lineage>
</organism>
<keyword evidence="7" id="KW-0677">Repeat</keyword>
<evidence type="ECO:0000256" key="4">
    <source>
        <dbReference type="ARBA" id="ARBA00022530"/>
    </source>
</evidence>
<dbReference type="FunFam" id="2.10.25.10:FF:000038">
    <property type="entry name" value="Fibrillin 2"/>
    <property type="match status" value="1"/>
</dbReference>
<keyword evidence="6 12" id="KW-0732">Signal</keyword>
<dbReference type="FunFam" id="2.10.25.10:FF:000005">
    <property type="entry name" value="Fibrillin 2"/>
    <property type="match status" value="2"/>
</dbReference>
<feature type="domain" description="EGF-like" evidence="13">
    <location>
        <begin position="703"/>
        <end position="740"/>
    </location>
</feature>
<evidence type="ECO:0000256" key="9">
    <source>
        <dbReference type="ARBA" id="ARBA00023157"/>
    </source>
</evidence>
<evidence type="ECO:0000256" key="11">
    <source>
        <dbReference type="PROSITE-ProRule" id="PRU00076"/>
    </source>
</evidence>
<comment type="caution">
    <text evidence="11">Lacks conserved residue(s) required for the propagation of feature annotation.</text>
</comment>
<feature type="signal peptide" evidence="12">
    <location>
        <begin position="1"/>
        <end position="23"/>
    </location>
</feature>
<feature type="domain" description="EGF-like" evidence="13">
    <location>
        <begin position="986"/>
        <end position="1026"/>
    </location>
</feature>
<proteinExistence type="inferred from homology"/>
<dbReference type="InterPro" id="IPR000152">
    <property type="entry name" value="EGF-type_Asp/Asn_hydroxyl_site"/>
</dbReference>
<dbReference type="PANTHER" id="PTHR24039:SF28">
    <property type="entry name" value="EGF-LIKE DOMAIN-CONTAINING PROTEIN"/>
    <property type="match status" value="1"/>
</dbReference>
<comment type="similarity">
    <text evidence="2">Belongs to the fibulin family.</text>
</comment>
<gene>
    <name evidence="14" type="ORF">HNY73_012024</name>
</gene>
<dbReference type="PROSITE" id="PS50026">
    <property type="entry name" value="EGF_3"/>
    <property type="match status" value="4"/>
</dbReference>
<dbReference type="InterPro" id="IPR026823">
    <property type="entry name" value="cEGF"/>
</dbReference>
<reference evidence="14" key="2">
    <citation type="submission" date="2020-06" db="EMBL/GenBank/DDBJ databases">
        <authorList>
            <person name="Sheffer M."/>
        </authorList>
    </citation>
    <scope>NUCLEOTIDE SEQUENCE</scope>
</reference>
<evidence type="ECO:0000256" key="1">
    <source>
        <dbReference type="ARBA" id="ARBA00004498"/>
    </source>
</evidence>
<keyword evidence="3" id="KW-0964">Secreted</keyword>
<reference evidence="14" key="1">
    <citation type="journal article" date="2020" name="bioRxiv">
        <title>Chromosome-level reference genome of the European wasp spider Argiope bruennichi: a resource for studies on range expansion and evolutionary adaptation.</title>
        <authorList>
            <person name="Sheffer M.M."/>
            <person name="Hoppe A."/>
            <person name="Krehenwinkel H."/>
            <person name="Uhl G."/>
            <person name="Kuss A.W."/>
            <person name="Jensen L."/>
            <person name="Jensen C."/>
            <person name="Gillespie R.G."/>
            <person name="Hoff K.J."/>
            <person name="Prost S."/>
        </authorList>
    </citation>
    <scope>NUCLEOTIDE SEQUENCE</scope>
</reference>
<dbReference type="FunFam" id="2.10.25.10:FF:000210">
    <property type="entry name" value="Hemicentin 1"/>
    <property type="match status" value="1"/>
</dbReference>
<dbReference type="Pfam" id="PF22914">
    <property type="entry name" value="Fibulin_C"/>
    <property type="match status" value="2"/>
</dbReference>
<dbReference type="InterPro" id="IPR000742">
    <property type="entry name" value="EGF"/>
</dbReference>
<keyword evidence="15" id="KW-1185">Reference proteome</keyword>
<dbReference type="InterPro" id="IPR018097">
    <property type="entry name" value="EGF_Ca-bd_CS"/>
</dbReference>
<evidence type="ECO:0000256" key="6">
    <source>
        <dbReference type="ARBA" id="ARBA00022729"/>
    </source>
</evidence>
<dbReference type="InterPro" id="IPR009030">
    <property type="entry name" value="Growth_fac_rcpt_cys_sf"/>
</dbReference>
<dbReference type="PROSITE" id="PS01187">
    <property type="entry name" value="EGF_CA"/>
    <property type="match status" value="6"/>
</dbReference>
<keyword evidence="9" id="KW-1015">Disulfide bond</keyword>
<evidence type="ECO:0000256" key="2">
    <source>
        <dbReference type="ARBA" id="ARBA00006127"/>
    </source>
</evidence>
<evidence type="ECO:0000256" key="7">
    <source>
        <dbReference type="ARBA" id="ARBA00022737"/>
    </source>
</evidence>
<evidence type="ECO:0000313" key="14">
    <source>
        <dbReference type="EMBL" id="KAF8781647.1"/>
    </source>
</evidence>
<keyword evidence="4" id="KW-0272">Extracellular matrix</keyword>
<dbReference type="Pfam" id="PF12662">
    <property type="entry name" value="cEGF"/>
    <property type="match status" value="2"/>
</dbReference>
<dbReference type="GO" id="GO:0005509">
    <property type="term" value="F:calcium ion binding"/>
    <property type="evidence" value="ECO:0007669"/>
    <property type="project" value="InterPro"/>
</dbReference>
<dbReference type="GO" id="GO:0071944">
    <property type="term" value="C:cell periphery"/>
    <property type="evidence" value="ECO:0007669"/>
    <property type="project" value="UniProtKB-ARBA"/>
</dbReference>
<feature type="chain" id="PRO_5035866920" evidence="12">
    <location>
        <begin position="24"/>
        <end position="1389"/>
    </location>
</feature>
<dbReference type="SMART" id="SM00179">
    <property type="entry name" value="EGF_CA"/>
    <property type="match status" value="16"/>
</dbReference>
<dbReference type="InterPro" id="IPR055088">
    <property type="entry name" value="Fibulin_C"/>
</dbReference>